<evidence type="ECO:0000313" key="1">
    <source>
        <dbReference type="EMBL" id="OIQ98300.1"/>
    </source>
</evidence>
<dbReference type="EMBL" id="MLJW01000121">
    <property type="protein sequence ID" value="OIQ98300.1"/>
    <property type="molecule type" value="Genomic_DNA"/>
</dbReference>
<accession>A0A1J5S241</accession>
<name>A0A1J5S241_9ZZZZ</name>
<organism evidence="1">
    <name type="scientific">mine drainage metagenome</name>
    <dbReference type="NCBI Taxonomy" id="410659"/>
    <lineage>
        <taxon>unclassified sequences</taxon>
        <taxon>metagenomes</taxon>
        <taxon>ecological metagenomes</taxon>
    </lineage>
</organism>
<sequence length="211" mass="24261">MLPHFEALDRKMDFQTIRAIRTTRGIHMLDSVIKLTEKITELLQYRNERRARQFKILIEPTYLALKVVHQDYLSIFETARKELASGSPLSTVADLLESRRLEEEAERRAIIEHAKTMRLDKSLADYHSFFDAIIQYFRKTPFSGGSTPSNSFLHSLRDAANSQPLIQTNAPSGRNPRDSLVNATEHSLQMLRKNWEIVSTEYAKVLAASIE</sequence>
<gene>
    <name evidence="1" type="ORF">GALL_197290</name>
</gene>
<reference evidence="1" key="1">
    <citation type="submission" date="2016-10" db="EMBL/GenBank/DDBJ databases">
        <title>Sequence of Gallionella enrichment culture.</title>
        <authorList>
            <person name="Poehlein A."/>
            <person name="Muehling M."/>
            <person name="Daniel R."/>
        </authorList>
    </citation>
    <scope>NUCLEOTIDE SEQUENCE</scope>
</reference>
<proteinExistence type="predicted"/>
<comment type="caution">
    <text evidence="1">The sequence shown here is derived from an EMBL/GenBank/DDBJ whole genome shotgun (WGS) entry which is preliminary data.</text>
</comment>
<dbReference type="AlphaFoldDB" id="A0A1J5S241"/>
<protein>
    <submittedName>
        <fullName evidence="1">Uncharacterized protein</fullName>
    </submittedName>
</protein>